<dbReference type="InterPro" id="IPR035642">
    <property type="entry name" value="MraZ_N"/>
</dbReference>
<dbReference type="EMBL" id="AAEW02000016">
    <property type="protein sequence ID" value="EAT14887.1"/>
    <property type="molecule type" value="Genomic_DNA"/>
</dbReference>
<keyword evidence="3" id="KW-0677">Repeat</keyword>
<comment type="subunit">
    <text evidence="7">Forms oligomers.</text>
</comment>
<reference evidence="9" key="1">
    <citation type="submission" date="2006-05" db="EMBL/GenBank/DDBJ databases">
        <title>Annotation of the draft genome assembly of Desulfuromonas acetoxidans DSM 684.</title>
        <authorList>
            <consortium name="US DOE Joint Genome Institute (JGI-ORNL)"/>
            <person name="Larimer F."/>
            <person name="Land M."/>
            <person name="Hauser L."/>
        </authorList>
    </citation>
    <scope>NUCLEOTIDE SEQUENCE [LARGE SCALE GENOMIC DNA]</scope>
    <source>
        <strain evidence="9">DSM 684</strain>
    </source>
</reference>
<dbReference type="SUPFAM" id="SSF89447">
    <property type="entry name" value="AbrB/MazE/MraZ-like"/>
    <property type="match status" value="1"/>
</dbReference>
<dbReference type="CDD" id="cd16320">
    <property type="entry name" value="MraZ_N"/>
    <property type="match status" value="1"/>
</dbReference>
<dbReference type="InterPro" id="IPR003444">
    <property type="entry name" value="MraZ"/>
</dbReference>
<dbReference type="AlphaFoldDB" id="Q1JXA5"/>
<keyword evidence="2 7" id="KW-0963">Cytoplasm</keyword>
<dbReference type="PANTHER" id="PTHR34701:SF1">
    <property type="entry name" value="TRANSCRIPTIONAL REGULATOR MRAZ"/>
    <property type="match status" value="1"/>
</dbReference>
<comment type="subcellular location">
    <subcellularLocation>
        <location evidence="7">Cytoplasm</location>
        <location evidence="7">Nucleoid</location>
    </subcellularLocation>
</comment>
<name>Q1JXA5_DESA6</name>
<evidence type="ECO:0000313" key="10">
    <source>
        <dbReference type="Proteomes" id="UP000005695"/>
    </source>
</evidence>
<evidence type="ECO:0000313" key="9">
    <source>
        <dbReference type="EMBL" id="EAT14887.1"/>
    </source>
</evidence>
<reference evidence="9" key="2">
    <citation type="submission" date="2006-05" db="EMBL/GenBank/DDBJ databases">
        <title>Sequencing of the draft genome and assembly of Desulfuromonas acetoxidans DSM 684.</title>
        <authorList>
            <consortium name="US DOE Joint Genome Institute (JGI-PGF)"/>
            <person name="Copeland A."/>
            <person name="Lucas S."/>
            <person name="Lapidus A."/>
            <person name="Barry K."/>
            <person name="Detter J.C."/>
            <person name="Glavina del Rio T."/>
            <person name="Hammon N."/>
            <person name="Israni S."/>
            <person name="Dalin E."/>
            <person name="Tice H."/>
            <person name="Bruce D."/>
            <person name="Pitluck S."/>
            <person name="Richardson P."/>
        </authorList>
    </citation>
    <scope>NUCLEOTIDE SEQUENCE [LARGE SCALE GENOMIC DNA]</scope>
    <source>
        <strain evidence="9">DSM 684</strain>
    </source>
</reference>
<evidence type="ECO:0000256" key="4">
    <source>
        <dbReference type="ARBA" id="ARBA00023015"/>
    </source>
</evidence>
<evidence type="ECO:0000256" key="3">
    <source>
        <dbReference type="ARBA" id="ARBA00022737"/>
    </source>
</evidence>
<organism evidence="9 10">
    <name type="scientific">Desulfuromonas acetoxidans (strain DSM 684 / 11070)</name>
    <dbReference type="NCBI Taxonomy" id="281689"/>
    <lineage>
        <taxon>Bacteria</taxon>
        <taxon>Pseudomonadati</taxon>
        <taxon>Thermodesulfobacteriota</taxon>
        <taxon>Desulfuromonadia</taxon>
        <taxon>Desulfuromonadales</taxon>
        <taxon>Desulfuromonadaceae</taxon>
        <taxon>Desulfuromonas</taxon>
    </lineage>
</organism>
<dbReference type="GO" id="GO:0005737">
    <property type="term" value="C:cytoplasm"/>
    <property type="evidence" value="ECO:0007669"/>
    <property type="project" value="UniProtKB-UniRule"/>
</dbReference>
<evidence type="ECO:0000256" key="2">
    <source>
        <dbReference type="ARBA" id="ARBA00022490"/>
    </source>
</evidence>
<keyword evidence="10" id="KW-1185">Reference proteome</keyword>
<dbReference type="GO" id="GO:2000143">
    <property type="term" value="P:negative regulation of DNA-templated transcription initiation"/>
    <property type="evidence" value="ECO:0007669"/>
    <property type="project" value="TreeGrafter"/>
</dbReference>
<gene>
    <name evidence="7" type="primary">mraZ</name>
    <name evidence="9" type="ORF">Dace_0896</name>
</gene>
<evidence type="ECO:0000256" key="6">
    <source>
        <dbReference type="ARBA" id="ARBA00023163"/>
    </source>
</evidence>
<accession>Q1JXA5</accession>
<dbReference type="RefSeq" id="WP_006001983.1">
    <property type="nucleotide sequence ID" value="NZ_AAEW02000016.1"/>
</dbReference>
<dbReference type="Pfam" id="PF02381">
    <property type="entry name" value="MraZ"/>
    <property type="match status" value="2"/>
</dbReference>
<dbReference type="InterPro" id="IPR037914">
    <property type="entry name" value="SpoVT-AbrB_sf"/>
</dbReference>
<dbReference type="Proteomes" id="UP000005695">
    <property type="component" value="Unassembled WGS sequence"/>
</dbReference>
<keyword evidence="6 7" id="KW-0804">Transcription</keyword>
<dbReference type="PANTHER" id="PTHR34701">
    <property type="entry name" value="TRANSCRIPTIONAL REGULATOR MRAZ"/>
    <property type="match status" value="1"/>
</dbReference>
<keyword evidence="5 7" id="KW-0238">DNA-binding</keyword>
<dbReference type="GO" id="GO:0000976">
    <property type="term" value="F:transcription cis-regulatory region binding"/>
    <property type="evidence" value="ECO:0007669"/>
    <property type="project" value="TreeGrafter"/>
</dbReference>
<protein>
    <recommendedName>
        <fullName evidence="1 7">Transcriptional regulator MraZ</fullName>
    </recommendedName>
</protein>
<comment type="caution">
    <text evidence="9">The sequence shown here is derived from an EMBL/GenBank/DDBJ whole genome shotgun (WGS) entry which is preliminary data.</text>
</comment>
<dbReference type="HAMAP" id="MF_01008">
    <property type="entry name" value="MraZ"/>
    <property type="match status" value="1"/>
</dbReference>
<dbReference type="Gene3D" id="3.40.1550.20">
    <property type="entry name" value="Transcriptional regulator MraZ domain"/>
    <property type="match status" value="1"/>
</dbReference>
<evidence type="ECO:0000256" key="1">
    <source>
        <dbReference type="ARBA" id="ARBA00013860"/>
    </source>
</evidence>
<evidence type="ECO:0000256" key="5">
    <source>
        <dbReference type="ARBA" id="ARBA00023125"/>
    </source>
</evidence>
<dbReference type="PROSITE" id="PS51740">
    <property type="entry name" value="SPOVT_ABRB"/>
    <property type="match status" value="2"/>
</dbReference>
<dbReference type="GO" id="GO:0003700">
    <property type="term" value="F:DNA-binding transcription factor activity"/>
    <property type="evidence" value="ECO:0007669"/>
    <property type="project" value="UniProtKB-UniRule"/>
</dbReference>
<feature type="domain" description="SpoVT-AbrB" evidence="8">
    <location>
        <begin position="6"/>
        <end position="52"/>
    </location>
</feature>
<dbReference type="CDD" id="cd16321">
    <property type="entry name" value="MraZ_C"/>
    <property type="match status" value="1"/>
</dbReference>
<dbReference type="OrthoDB" id="9807753at2"/>
<keyword evidence="4 7" id="KW-0805">Transcription regulation</keyword>
<dbReference type="InterPro" id="IPR020603">
    <property type="entry name" value="MraZ_dom"/>
</dbReference>
<evidence type="ECO:0000256" key="7">
    <source>
        <dbReference type="HAMAP-Rule" id="MF_01008"/>
    </source>
</evidence>
<dbReference type="InterPro" id="IPR007159">
    <property type="entry name" value="SpoVT-AbrB_dom"/>
</dbReference>
<sequence>MSFSGTFFNNIDPKGRLSIPAKMRGLLADVYGDEELVVTRRKDALVAYPTSEWTKIKARVDAMPNGDAKDLIYRNRISPAIDCGFDRQGRIAIPPSLRSLAMFEKEIVVVGMANKIELWSQARFNEQMQESEAQLETLKAELGDLGF</sequence>
<feature type="domain" description="SpoVT-AbrB" evidence="8">
    <location>
        <begin position="80"/>
        <end position="123"/>
    </location>
</feature>
<proteinExistence type="inferred from homology"/>
<evidence type="ECO:0000259" key="8">
    <source>
        <dbReference type="PROSITE" id="PS51740"/>
    </source>
</evidence>
<comment type="similarity">
    <text evidence="7">Belongs to the MraZ family.</text>
</comment>
<dbReference type="InterPro" id="IPR035644">
    <property type="entry name" value="MraZ_C"/>
</dbReference>
<dbReference type="NCBIfam" id="TIGR00242">
    <property type="entry name" value="division/cell wall cluster transcriptional repressor MraZ"/>
    <property type="match status" value="1"/>
</dbReference>
<dbReference type="InterPro" id="IPR038619">
    <property type="entry name" value="MraZ_sf"/>
</dbReference>
<dbReference type="GO" id="GO:0009295">
    <property type="term" value="C:nucleoid"/>
    <property type="evidence" value="ECO:0007669"/>
    <property type="project" value="UniProtKB-SubCell"/>
</dbReference>